<dbReference type="AlphaFoldDB" id="A0AAN6UT27"/>
<evidence type="ECO:0000313" key="4">
    <source>
        <dbReference type="Proteomes" id="UP001304895"/>
    </source>
</evidence>
<feature type="transmembrane region" description="Helical" evidence="2">
    <location>
        <begin position="60"/>
        <end position="84"/>
    </location>
</feature>
<feature type="region of interest" description="Disordered" evidence="1">
    <location>
        <begin position="342"/>
        <end position="367"/>
    </location>
</feature>
<proteinExistence type="predicted"/>
<feature type="transmembrane region" description="Helical" evidence="2">
    <location>
        <begin position="105"/>
        <end position="131"/>
    </location>
</feature>
<reference evidence="3" key="2">
    <citation type="submission" date="2023-05" db="EMBL/GenBank/DDBJ databases">
        <authorList>
            <consortium name="Lawrence Berkeley National Laboratory"/>
            <person name="Steindorff A."/>
            <person name="Hensen N."/>
            <person name="Bonometti L."/>
            <person name="Westerberg I."/>
            <person name="Brannstrom I.O."/>
            <person name="Guillou S."/>
            <person name="Cros-Aarteil S."/>
            <person name="Calhoun S."/>
            <person name="Haridas S."/>
            <person name="Kuo A."/>
            <person name="Mondo S."/>
            <person name="Pangilinan J."/>
            <person name="Riley R."/>
            <person name="Labutti K."/>
            <person name="Andreopoulos B."/>
            <person name="Lipzen A."/>
            <person name="Chen C."/>
            <person name="Yanf M."/>
            <person name="Daum C."/>
            <person name="Ng V."/>
            <person name="Clum A."/>
            <person name="Ohm R."/>
            <person name="Martin F."/>
            <person name="Silar P."/>
            <person name="Natvig D."/>
            <person name="Lalanne C."/>
            <person name="Gautier V."/>
            <person name="Ament-Velasquez S.L."/>
            <person name="Kruys A."/>
            <person name="Hutchinson M.I."/>
            <person name="Powell A.J."/>
            <person name="Barry K."/>
            <person name="Miller A.N."/>
            <person name="Grigoriev I.V."/>
            <person name="Debuchy R."/>
            <person name="Gladieux P."/>
            <person name="Thoren M.H."/>
            <person name="Johannesson H."/>
        </authorList>
    </citation>
    <scope>NUCLEOTIDE SEQUENCE</scope>
    <source>
        <strain evidence="3">CBS 123565</strain>
    </source>
</reference>
<gene>
    <name evidence="3" type="ORF">BT67DRAFT_8294</name>
</gene>
<dbReference type="Proteomes" id="UP001304895">
    <property type="component" value="Unassembled WGS sequence"/>
</dbReference>
<keyword evidence="2" id="KW-0812">Transmembrane</keyword>
<evidence type="ECO:0000313" key="3">
    <source>
        <dbReference type="EMBL" id="KAK4138400.1"/>
    </source>
</evidence>
<accession>A0AAN6UT27</accession>
<feature type="transmembrane region" description="Helical" evidence="2">
    <location>
        <begin position="21"/>
        <end position="48"/>
    </location>
</feature>
<feature type="region of interest" description="Disordered" evidence="1">
    <location>
        <begin position="183"/>
        <end position="292"/>
    </location>
</feature>
<dbReference type="EMBL" id="MU853401">
    <property type="protein sequence ID" value="KAK4138400.1"/>
    <property type="molecule type" value="Genomic_DNA"/>
</dbReference>
<name>A0AAN6UT27_9PEZI</name>
<comment type="caution">
    <text evidence="3">The sequence shown here is derived from an EMBL/GenBank/DDBJ whole genome shotgun (WGS) entry which is preliminary data.</text>
</comment>
<keyword evidence="2" id="KW-0472">Membrane</keyword>
<protein>
    <submittedName>
        <fullName evidence="3">Uncharacterized protein</fullName>
    </submittedName>
</protein>
<sequence length="443" mass="45509">MPSLASYTESRSSQERSRKQWLSLLVLTALATLFVASSVGLSLSAVAFSRPLELRTPGHGIAHSFAMFASILSLLYILLHILAARKGARLYFEPPLPSPSFRHQLHAWAIIVVRIAAAMWASATVAVAVSIHRGGGNTVHLNATMFTCATGLLATGTLLLTLQLAHRPFPPFPWLSRAAASDEEPYDSKTGRTATPPASCAADEDTDTDRTLGGGSPSPVAVRANKASGTGAGDGGGGGPRGGGKTRRSTSVSERARERKMARTRRYVLEALTPSGLSPVKPQRSREGEGQARFEERLVPGVLGAESFFSAASTLGLAKGKGGAGAGGPGTPERVVYGGLPSVPARTGGGLGGDGHRRLPSSPLGPRGMSKAVGVLVRDVGGGGAGGLGRMRDVGAGVRPAPVPAPAPAPPQPPPLVPVPAYTVPGAWMPHLHGDEGVVGYAG</sequence>
<keyword evidence="4" id="KW-1185">Reference proteome</keyword>
<feature type="transmembrane region" description="Helical" evidence="2">
    <location>
        <begin position="143"/>
        <end position="162"/>
    </location>
</feature>
<feature type="compositionally biased region" description="Gly residues" evidence="1">
    <location>
        <begin position="230"/>
        <end position="243"/>
    </location>
</feature>
<organism evidence="3 4">
    <name type="scientific">Trichocladium antarcticum</name>
    <dbReference type="NCBI Taxonomy" id="1450529"/>
    <lineage>
        <taxon>Eukaryota</taxon>
        <taxon>Fungi</taxon>
        <taxon>Dikarya</taxon>
        <taxon>Ascomycota</taxon>
        <taxon>Pezizomycotina</taxon>
        <taxon>Sordariomycetes</taxon>
        <taxon>Sordariomycetidae</taxon>
        <taxon>Sordariales</taxon>
        <taxon>Chaetomiaceae</taxon>
        <taxon>Trichocladium</taxon>
    </lineage>
</organism>
<keyword evidence="2" id="KW-1133">Transmembrane helix</keyword>
<evidence type="ECO:0000256" key="2">
    <source>
        <dbReference type="SAM" id="Phobius"/>
    </source>
</evidence>
<evidence type="ECO:0000256" key="1">
    <source>
        <dbReference type="SAM" id="MobiDB-lite"/>
    </source>
</evidence>
<reference evidence="3" key="1">
    <citation type="journal article" date="2023" name="Mol. Phylogenet. Evol.">
        <title>Genome-scale phylogeny and comparative genomics of the fungal order Sordariales.</title>
        <authorList>
            <person name="Hensen N."/>
            <person name="Bonometti L."/>
            <person name="Westerberg I."/>
            <person name="Brannstrom I.O."/>
            <person name="Guillou S."/>
            <person name="Cros-Aarteil S."/>
            <person name="Calhoun S."/>
            <person name="Haridas S."/>
            <person name="Kuo A."/>
            <person name="Mondo S."/>
            <person name="Pangilinan J."/>
            <person name="Riley R."/>
            <person name="LaButti K."/>
            <person name="Andreopoulos B."/>
            <person name="Lipzen A."/>
            <person name="Chen C."/>
            <person name="Yan M."/>
            <person name="Daum C."/>
            <person name="Ng V."/>
            <person name="Clum A."/>
            <person name="Steindorff A."/>
            <person name="Ohm R.A."/>
            <person name="Martin F."/>
            <person name="Silar P."/>
            <person name="Natvig D.O."/>
            <person name="Lalanne C."/>
            <person name="Gautier V."/>
            <person name="Ament-Velasquez S.L."/>
            <person name="Kruys A."/>
            <person name="Hutchinson M.I."/>
            <person name="Powell A.J."/>
            <person name="Barry K."/>
            <person name="Miller A.N."/>
            <person name="Grigoriev I.V."/>
            <person name="Debuchy R."/>
            <person name="Gladieux P."/>
            <person name="Hiltunen Thoren M."/>
            <person name="Johannesson H."/>
        </authorList>
    </citation>
    <scope>NUCLEOTIDE SEQUENCE</scope>
    <source>
        <strain evidence="3">CBS 123565</strain>
    </source>
</reference>